<evidence type="ECO:0000313" key="2">
    <source>
        <dbReference type="EMBL" id="SMF16927.1"/>
    </source>
</evidence>
<sequence>MKRFQYIIMFIGIGLLGCEQAQQPDDRRSTEVASNDTGSSGNGGGGQNTSDDVVAGSLKDQSLAILEASCSSCHNPETAEGGFGGVLNVEAMIESGRIIPGNGEASPLIRKLAPIGNMPPSGALDLSDRDILVAWIDQIAVSGFKFLSDADHIREIRSDMQLVPTAQRPTTRYFSMQVPNNTGMDEQVRSVMGQALAKTINSLSRAAALVIPVPVGADGLIYRVNLQDLAIDPNTFDDVIRDFYPFARAYLPFGNDPILQRLSDDHQFLVNEAETENYVIRADWFVATATLPILYQQLLNLPNTLQGLETQLGVSRQQNILNDQILRAGFKNSGVTIQNRVIERHASGLTNLPYWISYDFASNDVANQNVFNFPIGPVGSGFNNKAFDHDAGEVIFQLPNGLLGFYLAQANGANIDKSSVSIAQQANGPAQFIQSVVNGVACMSCHHQGLIFKSDEIRGFAGISQDFSDAEKEKIFNIYASDQQLQSQIDADNLKYQTALTTLGMNPSDPDPVTTFYQFYNRKLKRSEVIAELGVDEITFNTVLASEPFKSAWVSLYQPAGEISREEFNFLATSATNVFRSAVSAAPPILGDHLVTAECMVANATQMDICTSDVVP</sequence>
<dbReference type="AlphaFoldDB" id="A0A1Y6BT67"/>
<name>A0A1Y6BT67_9BACT</name>
<dbReference type="EMBL" id="FWZT01000006">
    <property type="protein sequence ID" value="SMF16927.1"/>
    <property type="molecule type" value="Genomic_DNA"/>
</dbReference>
<keyword evidence="3" id="KW-1185">Reference proteome</keyword>
<gene>
    <name evidence="2" type="ORF">SAMN06296036_10682</name>
</gene>
<accession>A0A1Y6BT67</accession>
<dbReference type="STRING" id="1513793.SAMN06296036_10682"/>
<dbReference type="RefSeq" id="WP_132317981.1">
    <property type="nucleotide sequence ID" value="NZ_FWZT01000006.1"/>
</dbReference>
<feature type="region of interest" description="Disordered" evidence="1">
    <location>
        <begin position="22"/>
        <end position="53"/>
    </location>
</feature>
<dbReference type="PROSITE" id="PS51257">
    <property type="entry name" value="PROKAR_LIPOPROTEIN"/>
    <property type="match status" value="1"/>
</dbReference>
<dbReference type="Proteomes" id="UP000192907">
    <property type="component" value="Unassembled WGS sequence"/>
</dbReference>
<evidence type="ECO:0000256" key="1">
    <source>
        <dbReference type="SAM" id="MobiDB-lite"/>
    </source>
</evidence>
<reference evidence="3" key="1">
    <citation type="submission" date="2017-04" db="EMBL/GenBank/DDBJ databases">
        <authorList>
            <person name="Varghese N."/>
            <person name="Submissions S."/>
        </authorList>
    </citation>
    <scope>NUCLEOTIDE SEQUENCE [LARGE SCALE GENOMIC DNA]</scope>
    <source>
        <strain evidence="3">RKEM611</strain>
    </source>
</reference>
<protein>
    <recommendedName>
        <fullName evidence="4">Planctomycete cytochrome C</fullName>
    </recommendedName>
</protein>
<evidence type="ECO:0008006" key="4">
    <source>
        <dbReference type="Google" id="ProtNLM"/>
    </source>
</evidence>
<dbReference type="OrthoDB" id="9811281at2"/>
<organism evidence="2 3">
    <name type="scientific">Pseudobacteriovorax antillogorgiicola</name>
    <dbReference type="NCBI Taxonomy" id="1513793"/>
    <lineage>
        <taxon>Bacteria</taxon>
        <taxon>Pseudomonadati</taxon>
        <taxon>Bdellovibrionota</taxon>
        <taxon>Oligoflexia</taxon>
        <taxon>Oligoflexales</taxon>
        <taxon>Pseudobacteriovoracaceae</taxon>
        <taxon>Pseudobacteriovorax</taxon>
    </lineage>
</organism>
<proteinExistence type="predicted"/>
<evidence type="ECO:0000313" key="3">
    <source>
        <dbReference type="Proteomes" id="UP000192907"/>
    </source>
</evidence>